<reference evidence="1" key="1">
    <citation type="submission" date="2021-06" db="EMBL/GenBank/DDBJ databases">
        <authorList>
            <person name="Kallberg Y."/>
            <person name="Tangrot J."/>
            <person name="Rosling A."/>
        </authorList>
    </citation>
    <scope>NUCLEOTIDE SEQUENCE</scope>
    <source>
        <strain evidence="1">IL203A</strain>
    </source>
</reference>
<dbReference type="Proteomes" id="UP000789702">
    <property type="component" value="Unassembled WGS sequence"/>
</dbReference>
<evidence type="ECO:0000313" key="2">
    <source>
        <dbReference type="Proteomes" id="UP000789702"/>
    </source>
</evidence>
<organism evidence="1 2">
    <name type="scientific">Dentiscutata heterogama</name>
    <dbReference type="NCBI Taxonomy" id="1316150"/>
    <lineage>
        <taxon>Eukaryota</taxon>
        <taxon>Fungi</taxon>
        <taxon>Fungi incertae sedis</taxon>
        <taxon>Mucoromycota</taxon>
        <taxon>Glomeromycotina</taxon>
        <taxon>Glomeromycetes</taxon>
        <taxon>Diversisporales</taxon>
        <taxon>Gigasporaceae</taxon>
        <taxon>Dentiscutata</taxon>
    </lineage>
</organism>
<name>A0ACA9LKH1_9GLOM</name>
<protein>
    <submittedName>
        <fullName evidence="1">7945_t:CDS:1</fullName>
    </submittedName>
</protein>
<gene>
    <name evidence="1" type="ORF">DHETER_LOCUS4584</name>
</gene>
<sequence length="374" mass="42296">MTDCSTTNETTVEPKQINLLIGITIAVSTSFIQSLGLTIQRKSHVLNENIYPKELRRSACRRPLWHLGFDTYLISNIIGSIFSIGYLPIIILAPLGAVTLIFNAFFAQLLLGDVFSRQSVIGTFFILIGAVMIAFFGVVKAQNHSLNDLIELYKRPAFIAYFSTIEFILIVVLIAAKYGEYLLNRSNRNDREFILGWHWKKFQTMLGITYGMVGGMISSQSLLFAKSGIELLLLTINCRNQFDRPLSICILLCGVLVLSWRRNVAPEEGLLTGEESRMLYGQDIEGLTELYEGEETFTRYRDLDGFSETSSPNVCQNIGNSSREIMKFQEMIQEEEDNHNADEKTSLLGKKHKSRRNKRSVSIGTLQEDNYGII</sequence>
<keyword evidence="2" id="KW-1185">Reference proteome</keyword>
<comment type="caution">
    <text evidence="1">The sequence shown here is derived from an EMBL/GenBank/DDBJ whole genome shotgun (WGS) entry which is preliminary data.</text>
</comment>
<dbReference type="EMBL" id="CAJVPU010004638">
    <property type="protein sequence ID" value="CAG8535990.1"/>
    <property type="molecule type" value="Genomic_DNA"/>
</dbReference>
<evidence type="ECO:0000313" key="1">
    <source>
        <dbReference type="EMBL" id="CAG8535990.1"/>
    </source>
</evidence>
<accession>A0ACA9LKH1</accession>
<proteinExistence type="predicted"/>